<evidence type="ECO:0000256" key="6">
    <source>
        <dbReference type="ARBA" id="ARBA00023049"/>
    </source>
</evidence>
<proteinExistence type="inferred from homology"/>
<comment type="cofactor">
    <cofactor evidence="7">
        <name>Zn(2+)</name>
        <dbReference type="ChEBI" id="CHEBI:29105"/>
    </cofactor>
    <text evidence="7">Binds 1 zinc ion.</text>
</comment>
<keyword evidence="2 7" id="KW-0645">Protease</keyword>
<dbReference type="EMBL" id="CP015118">
    <property type="protein sequence ID" value="ARN20864.1"/>
    <property type="molecule type" value="Genomic_DNA"/>
</dbReference>
<dbReference type="Gene3D" id="1.10.1370.10">
    <property type="entry name" value="Neurolysin, domain 3"/>
    <property type="match status" value="1"/>
</dbReference>
<dbReference type="InterPro" id="IPR024079">
    <property type="entry name" value="MetalloPept_cat_dom_sf"/>
</dbReference>
<dbReference type="Pfam" id="PF01432">
    <property type="entry name" value="Peptidase_M3"/>
    <property type="match status" value="1"/>
</dbReference>
<dbReference type="InterPro" id="IPR024077">
    <property type="entry name" value="Neurolysin/TOP_dom2"/>
</dbReference>
<evidence type="ECO:0000256" key="7">
    <source>
        <dbReference type="RuleBase" id="RU003435"/>
    </source>
</evidence>
<keyword evidence="3 7" id="KW-0479">Metal-binding</keyword>
<evidence type="ECO:0000256" key="3">
    <source>
        <dbReference type="ARBA" id="ARBA00022723"/>
    </source>
</evidence>
<dbReference type="InterPro" id="IPR045090">
    <property type="entry name" value="Pept_M3A_M3B"/>
</dbReference>
<gene>
    <name evidence="8" type="ORF">A4W93_13685</name>
</gene>
<dbReference type="Proteomes" id="UP000193427">
    <property type="component" value="Chromosome"/>
</dbReference>
<sequence length="647" mass="71806">MPMRSWRAGAAALAVVWGGAVAAPYEFPAWKTPRQIERACAASLAESRDAVRRLEGLDPGPGLLAALDDLTILQEDVAGPVALLSAVHPAKALRDAAQACERRLQDFAAAFLQNARVHAALRATDPADDIDRRFRKDQLDAFEDAGVALPPAGRAKARRIARDLARLEQDFERRIAEDHRRLAFTEAELDGVPRAVWASAPKDGQGRYRLGLDAPTYQPVVEHATNRGTRERMWRAGLTQGGDANLRTLAEIARLRREQARLLGFASYDDLVLRRRMAHDEATVAAFLASVQDAVARREVADLAVLKSAFDGGTVQRWDVAFLSEQVRRERHDVAQEQFRQHFPPEASLDFVFALAGRLFGVRFEAQPRKLWHADARAFTVSDTDGTHLGTLFVDLYPRADKYNHAAVWSLNNGATRTGRTAASALVVNFNRQGLNLDELETLLHEFGHALHGLLSKTRYASQGGTNVQFDFVEAPSQMFEDWAYDPRVIALFQEVCATCPPVPDGLLARAFEAREFGKGIGQARQRLFASYDQALYGREPAEPMDLWRRMESATPLGHVEGSQFPAGFAHIAGAYAAGYYGYLWSLVLAEDLRTAFVSDRLSADTGSRYRREVLSQGGQVDANELMRRFLGRPTNNEAFFRALSRP</sequence>
<evidence type="ECO:0000256" key="2">
    <source>
        <dbReference type="ARBA" id="ARBA00022670"/>
    </source>
</evidence>
<keyword evidence="5 7" id="KW-0862">Zinc</keyword>
<keyword evidence="4 7" id="KW-0378">Hydrolase</keyword>
<dbReference type="GO" id="GO:0006508">
    <property type="term" value="P:proteolysis"/>
    <property type="evidence" value="ECO:0007669"/>
    <property type="project" value="UniProtKB-KW"/>
</dbReference>
<accession>A0A1W6L9I4</accession>
<evidence type="ECO:0000313" key="8">
    <source>
        <dbReference type="EMBL" id="ARN20864.1"/>
    </source>
</evidence>
<dbReference type="RefSeq" id="WP_099959901.1">
    <property type="nucleotide sequence ID" value="NZ_BSPR01000007.1"/>
</dbReference>
<dbReference type="PANTHER" id="PTHR11804:SF84">
    <property type="entry name" value="SACCHAROLYSIN"/>
    <property type="match status" value="1"/>
</dbReference>
<dbReference type="CDD" id="cd06455">
    <property type="entry name" value="M3A_TOP"/>
    <property type="match status" value="1"/>
</dbReference>
<dbReference type="GO" id="GO:0004222">
    <property type="term" value="F:metalloendopeptidase activity"/>
    <property type="evidence" value="ECO:0007669"/>
    <property type="project" value="InterPro"/>
</dbReference>
<name>A0A1W6L9I4_9BURK</name>
<evidence type="ECO:0000256" key="5">
    <source>
        <dbReference type="ARBA" id="ARBA00022833"/>
    </source>
</evidence>
<dbReference type="Gene3D" id="3.40.390.10">
    <property type="entry name" value="Collagenase (Catalytic Domain)"/>
    <property type="match status" value="1"/>
</dbReference>
<organism evidence="8 9">
    <name type="scientific">Piscinibacter gummiphilus</name>
    <dbReference type="NCBI Taxonomy" id="946333"/>
    <lineage>
        <taxon>Bacteria</taxon>
        <taxon>Pseudomonadati</taxon>
        <taxon>Pseudomonadota</taxon>
        <taxon>Betaproteobacteria</taxon>
        <taxon>Burkholderiales</taxon>
        <taxon>Sphaerotilaceae</taxon>
        <taxon>Piscinibacter</taxon>
    </lineage>
</organism>
<dbReference type="KEGG" id="rgu:A4W93_13685"/>
<comment type="similarity">
    <text evidence="1 7">Belongs to the peptidase M3 family.</text>
</comment>
<dbReference type="SUPFAM" id="SSF55486">
    <property type="entry name" value="Metalloproteases ('zincins'), catalytic domain"/>
    <property type="match status" value="1"/>
</dbReference>
<reference evidence="8 9" key="1">
    <citation type="submission" date="2016-04" db="EMBL/GenBank/DDBJ databases">
        <title>Complete genome sequence of natural rubber-degrading, novel Gram-negative bacterium, Rhizobacter gummiphilus strain NS21.</title>
        <authorList>
            <person name="Tabata M."/>
            <person name="Kasai D."/>
            <person name="Fukuda M."/>
        </authorList>
    </citation>
    <scope>NUCLEOTIDE SEQUENCE [LARGE SCALE GENOMIC DNA]</scope>
    <source>
        <strain evidence="8 9">NS21</strain>
    </source>
</reference>
<dbReference type="GO" id="GO:0006518">
    <property type="term" value="P:peptide metabolic process"/>
    <property type="evidence" value="ECO:0007669"/>
    <property type="project" value="TreeGrafter"/>
</dbReference>
<evidence type="ECO:0000313" key="9">
    <source>
        <dbReference type="Proteomes" id="UP000193427"/>
    </source>
</evidence>
<dbReference type="OrthoDB" id="9773538at2"/>
<dbReference type="AlphaFoldDB" id="A0A1W6L9I4"/>
<dbReference type="STRING" id="946333.A4W93_13685"/>
<dbReference type="GO" id="GO:0046872">
    <property type="term" value="F:metal ion binding"/>
    <property type="evidence" value="ECO:0007669"/>
    <property type="project" value="UniProtKB-UniRule"/>
</dbReference>
<evidence type="ECO:0000256" key="1">
    <source>
        <dbReference type="ARBA" id="ARBA00006040"/>
    </source>
</evidence>
<dbReference type="PANTHER" id="PTHR11804">
    <property type="entry name" value="PROTEASE M3 THIMET OLIGOPEPTIDASE-RELATED"/>
    <property type="match status" value="1"/>
</dbReference>
<dbReference type="InterPro" id="IPR001567">
    <property type="entry name" value="Pept_M3A_M3B_dom"/>
</dbReference>
<keyword evidence="6 7" id="KW-0482">Metalloprotease</keyword>
<keyword evidence="9" id="KW-1185">Reference proteome</keyword>
<protein>
    <submittedName>
        <fullName evidence="8">Uncharacterized protein</fullName>
    </submittedName>
</protein>
<evidence type="ECO:0000256" key="4">
    <source>
        <dbReference type="ARBA" id="ARBA00022801"/>
    </source>
</evidence>